<gene>
    <name evidence="2" type="ORF">D3873_09930</name>
</gene>
<feature type="transmembrane region" description="Helical" evidence="1">
    <location>
        <begin position="106"/>
        <end position="128"/>
    </location>
</feature>
<keyword evidence="1" id="KW-0812">Transmembrane</keyword>
<feature type="transmembrane region" description="Helical" evidence="1">
    <location>
        <begin position="49"/>
        <end position="67"/>
    </location>
</feature>
<evidence type="ECO:0000313" key="3">
    <source>
        <dbReference type="Proteomes" id="UP000265725"/>
    </source>
</evidence>
<organism evidence="2 3">
    <name type="scientific">Paenisporosarcina cavernae</name>
    <dbReference type="NCBI Taxonomy" id="2320858"/>
    <lineage>
        <taxon>Bacteria</taxon>
        <taxon>Bacillati</taxon>
        <taxon>Bacillota</taxon>
        <taxon>Bacilli</taxon>
        <taxon>Bacillales</taxon>
        <taxon>Caryophanaceae</taxon>
        <taxon>Paenisporosarcina</taxon>
    </lineage>
</organism>
<proteinExistence type="predicted"/>
<dbReference type="KEGG" id="paek:D3873_09930"/>
<feature type="transmembrane region" description="Helical" evidence="1">
    <location>
        <begin position="134"/>
        <end position="153"/>
    </location>
</feature>
<reference evidence="3" key="1">
    <citation type="submission" date="2018-09" db="EMBL/GenBank/DDBJ databases">
        <authorList>
            <person name="Zhu H."/>
        </authorList>
    </citation>
    <scope>NUCLEOTIDE SEQUENCE [LARGE SCALE GENOMIC DNA]</scope>
    <source>
        <strain evidence="3">K2R23-3</strain>
    </source>
</reference>
<dbReference type="AlphaFoldDB" id="A0A385YXK9"/>
<keyword evidence="3" id="KW-1185">Reference proteome</keyword>
<dbReference type="EMBL" id="CP032418">
    <property type="protein sequence ID" value="AYC30172.1"/>
    <property type="molecule type" value="Genomic_DNA"/>
</dbReference>
<dbReference type="OrthoDB" id="2360495at2"/>
<evidence type="ECO:0000256" key="1">
    <source>
        <dbReference type="SAM" id="Phobius"/>
    </source>
</evidence>
<keyword evidence="1" id="KW-1133">Transmembrane helix</keyword>
<protein>
    <submittedName>
        <fullName evidence="2">DUF3267 domain-containing protein</fullName>
    </submittedName>
</protein>
<name>A0A385YXK9_9BACL</name>
<dbReference type="Pfam" id="PF11667">
    <property type="entry name" value="DUF3267"/>
    <property type="match status" value="1"/>
</dbReference>
<evidence type="ECO:0000313" key="2">
    <source>
        <dbReference type="EMBL" id="AYC30172.1"/>
    </source>
</evidence>
<dbReference type="InterPro" id="IPR021683">
    <property type="entry name" value="DUF3267"/>
</dbReference>
<feature type="transmembrane region" description="Helical" evidence="1">
    <location>
        <begin position="18"/>
        <end position="37"/>
    </location>
</feature>
<accession>A0A385YXK9</accession>
<dbReference type="Proteomes" id="UP000265725">
    <property type="component" value="Chromosome"/>
</dbReference>
<sequence>MHCWKTINVRKQYGFDRIFMLSSLIVLAVFSIFYVAMEVTRQADLSDQGFGIFFASFLLLYPTHKLIHYLPLIRYRKEVRFYVKRQLGIIPILVIRIKEPIPKTRFLFALLAPFVLINGVLIAGAILFPMFNHYFTMLLAYHCGICLIDLLYIKNLARSPKLALIEETDNGYEILVPPVSV</sequence>
<keyword evidence="1" id="KW-0472">Membrane</keyword>